<dbReference type="NCBIfam" id="TIGR03853">
    <property type="entry name" value="matur_matur"/>
    <property type="match status" value="1"/>
</dbReference>
<dbReference type="Proteomes" id="UP000526501">
    <property type="component" value="Unassembled WGS sequence"/>
</dbReference>
<name>A0A7X1E9B8_9BACT</name>
<accession>A0A7X1E9B8</accession>
<sequence length="87" mass="9714">MSQFSNLQKPDIHAHEILDMMESSGKTYSNESLSKEIAETFGEESTFNTCSAQGMDCKVIVDHLWEKGKFSGTTEAFVYSPGSRCDH</sequence>
<reference evidence="1 2" key="1">
    <citation type="submission" date="2020-07" db="EMBL/GenBank/DDBJ databases">
        <authorList>
            <person name="Feng X."/>
        </authorList>
    </citation>
    <scope>NUCLEOTIDE SEQUENCE [LARGE SCALE GENOMIC DNA]</scope>
    <source>
        <strain evidence="1 2">JCM23202</strain>
    </source>
</reference>
<proteinExistence type="predicted"/>
<gene>
    <name evidence="1" type="ORF">H5P27_14515</name>
</gene>
<comment type="caution">
    <text evidence="1">The sequence shown here is derived from an EMBL/GenBank/DDBJ whole genome shotgun (WGS) entry which is preliminary data.</text>
</comment>
<dbReference type="InterPro" id="IPR019620">
    <property type="entry name" value="Metal-bd_prot_put"/>
</dbReference>
<keyword evidence="2" id="KW-1185">Reference proteome</keyword>
<dbReference type="Pfam" id="PF10678">
    <property type="entry name" value="DUF2492"/>
    <property type="match status" value="1"/>
</dbReference>
<dbReference type="AlphaFoldDB" id="A0A7X1E9B8"/>
<organism evidence="1 2">
    <name type="scientific">Pelagicoccus albus</name>
    <dbReference type="NCBI Taxonomy" id="415222"/>
    <lineage>
        <taxon>Bacteria</taxon>
        <taxon>Pseudomonadati</taxon>
        <taxon>Verrucomicrobiota</taxon>
        <taxon>Opitutia</taxon>
        <taxon>Puniceicoccales</taxon>
        <taxon>Pelagicoccaceae</taxon>
        <taxon>Pelagicoccus</taxon>
    </lineage>
</organism>
<evidence type="ECO:0000313" key="1">
    <source>
        <dbReference type="EMBL" id="MBC2607264.1"/>
    </source>
</evidence>
<protein>
    <submittedName>
        <fullName evidence="1">YecH family protein</fullName>
    </submittedName>
</protein>
<evidence type="ECO:0000313" key="2">
    <source>
        <dbReference type="Proteomes" id="UP000526501"/>
    </source>
</evidence>
<dbReference type="EMBL" id="JACHVC010000012">
    <property type="protein sequence ID" value="MBC2607264.1"/>
    <property type="molecule type" value="Genomic_DNA"/>
</dbReference>